<feature type="region of interest" description="Disordered" evidence="2">
    <location>
        <begin position="477"/>
        <end position="500"/>
    </location>
</feature>
<feature type="region of interest" description="Disordered" evidence="2">
    <location>
        <begin position="587"/>
        <end position="606"/>
    </location>
</feature>
<feature type="compositionally biased region" description="Basic and acidic residues" evidence="2">
    <location>
        <begin position="436"/>
        <end position="446"/>
    </location>
</feature>
<feature type="compositionally biased region" description="Polar residues" evidence="2">
    <location>
        <begin position="587"/>
        <end position="604"/>
    </location>
</feature>
<feature type="region of interest" description="Disordered" evidence="2">
    <location>
        <begin position="401"/>
        <end position="455"/>
    </location>
</feature>
<name>A0ABQ5ISU9_9ASTR</name>
<keyword evidence="4" id="KW-1185">Reference proteome</keyword>
<gene>
    <name evidence="3" type="ORF">Tco_1113679</name>
</gene>
<reference evidence="3" key="2">
    <citation type="submission" date="2022-01" db="EMBL/GenBank/DDBJ databases">
        <authorList>
            <person name="Yamashiro T."/>
            <person name="Shiraishi A."/>
            <person name="Satake H."/>
            <person name="Nakayama K."/>
        </authorList>
    </citation>
    <scope>NUCLEOTIDE SEQUENCE</scope>
</reference>
<evidence type="ECO:0000256" key="1">
    <source>
        <dbReference type="SAM" id="Coils"/>
    </source>
</evidence>
<evidence type="ECO:0000313" key="4">
    <source>
        <dbReference type="Proteomes" id="UP001151760"/>
    </source>
</evidence>
<evidence type="ECO:0000256" key="2">
    <source>
        <dbReference type="SAM" id="MobiDB-lite"/>
    </source>
</evidence>
<keyword evidence="1" id="KW-0175">Coiled coil</keyword>
<proteinExistence type="predicted"/>
<accession>A0ABQ5ISU9</accession>
<comment type="caution">
    <text evidence="3">The sequence shown here is derived from an EMBL/GenBank/DDBJ whole genome shotgun (WGS) entry which is preliminary data.</text>
</comment>
<protein>
    <submittedName>
        <fullName evidence="3">Uncharacterized protein</fullName>
    </submittedName>
</protein>
<organism evidence="3 4">
    <name type="scientific">Tanacetum coccineum</name>
    <dbReference type="NCBI Taxonomy" id="301880"/>
    <lineage>
        <taxon>Eukaryota</taxon>
        <taxon>Viridiplantae</taxon>
        <taxon>Streptophyta</taxon>
        <taxon>Embryophyta</taxon>
        <taxon>Tracheophyta</taxon>
        <taxon>Spermatophyta</taxon>
        <taxon>Magnoliopsida</taxon>
        <taxon>eudicotyledons</taxon>
        <taxon>Gunneridae</taxon>
        <taxon>Pentapetalae</taxon>
        <taxon>asterids</taxon>
        <taxon>campanulids</taxon>
        <taxon>Asterales</taxon>
        <taxon>Asteraceae</taxon>
        <taxon>Asteroideae</taxon>
        <taxon>Anthemideae</taxon>
        <taxon>Anthemidinae</taxon>
        <taxon>Tanacetum</taxon>
    </lineage>
</organism>
<feature type="coiled-coil region" evidence="1">
    <location>
        <begin position="356"/>
        <end position="390"/>
    </location>
</feature>
<dbReference type="Proteomes" id="UP001151760">
    <property type="component" value="Unassembled WGS sequence"/>
</dbReference>
<evidence type="ECO:0000313" key="3">
    <source>
        <dbReference type="EMBL" id="GJU03341.1"/>
    </source>
</evidence>
<reference evidence="3" key="1">
    <citation type="journal article" date="2022" name="Int. J. Mol. Sci.">
        <title>Draft Genome of Tanacetum Coccineum: Genomic Comparison of Closely Related Tanacetum-Family Plants.</title>
        <authorList>
            <person name="Yamashiro T."/>
            <person name="Shiraishi A."/>
            <person name="Nakayama K."/>
            <person name="Satake H."/>
        </authorList>
    </citation>
    <scope>NUCLEOTIDE SEQUENCE</scope>
</reference>
<feature type="compositionally biased region" description="Polar residues" evidence="2">
    <location>
        <begin position="409"/>
        <end position="426"/>
    </location>
</feature>
<sequence>MAPVESPQMISTVKLPMLKKGEYTLWSMRMEQYLTNTDYGLWQIIMNGDEPVQTTKDENGVETEVPPKTAQAILARQKERKAKSILLLAIPDEYQLRFHTIKDAKSLWAAIKKGLDKAYDRFQKLISQLEVHGAAVPNEDANQKILRALPSSWNNVPLDLLQTLIMWLFHSQKTLAASSGPQLDDEDLEQIDHDGLEEIDLKWECRATRNQGNKNGDAGYKSRDNTRRTVPVETSDALVVQDNALIVQDGLGYDWSYIAQDEPTEFALMAYTSNSSGSDTEVQSCSKNCVKTYEKLQKQFDEQRQTLSKANLEIVAYQLGLESVEAQLIVHQKNEAVYEEKIAVLEFEVKDKGNAVTRLTNQLEQTLKEKEDLKAKLEQFETSSKNLNKLINSQISSKDKTGLGYGDQLNENDSSGSELFNSVFDSRSSDGDDNQTNDRFKKDNEYHAVPPPLTGNYMPPLADLSFAGLDDSVYRPTTNKTSASVSQVETSNTPPSNTSVEMPRVEYVRPSEVIIEDWVSDDEEDIFLSKDSQTTGNPQQALKYKGMFDSGCSRHMTGNKALLTDYQDIEESCCLCGSLEVVRRTGNQTNKNAGPQETNGNTGLKKNVDAGQTKEENVSTQQYIVFPLWSSISSSYKSSDDKAKDYTVDDDACRKTYKTLREYDQAFENEKITRASSTNSFNTVSTPVNTASASRTFSPVGPSSGPSFDTAEIQSTGIFSNAYDDHDLETLNTPYVDQSVGAEADFNNMESSTVVSPIPTTRVHSIHPKAQIIWGFKVTVQIQGHDKEEIQRACYE</sequence>
<dbReference type="EMBL" id="BQNB010021143">
    <property type="protein sequence ID" value="GJU03341.1"/>
    <property type="molecule type" value="Genomic_DNA"/>
</dbReference>